<keyword evidence="3 6" id="KW-0812">Transmembrane</keyword>
<evidence type="ECO:0000313" key="9">
    <source>
        <dbReference type="Proteomes" id="UP000469952"/>
    </source>
</evidence>
<dbReference type="Proteomes" id="UP000469952">
    <property type="component" value="Unassembled WGS sequence"/>
</dbReference>
<dbReference type="GO" id="GO:0055085">
    <property type="term" value="P:transmembrane transport"/>
    <property type="evidence" value="ECO:0007669"/>
    <property type="project" value="InterPro"/>
</dbReference>
<evidence type="ECO:0000256" key="4">
    <source>
        <dbReference type="ARBA" id="ARBA00022989"/>
    </source>
</evidence>
<feature type="transmembrane region" description="Helical" evidence="6">
    <location>
        <begin position="155"/>
        <end position="176"/>
    </location>
</feature>
<dbReference type="InterPro" id="IPR004680">
    <property type="entry name" value="Cit_transptr-like_dom"/>
</dbReference>
<feature type="transmembrane region" description="Helical" evidence="6">
    <location>
        <begin position="40"/>
        <end position="63"/>
    </location>
</feature>
<comment type="subcellular location">
    <subcellularLocation>
        <location evidence="1">Membrane</location>
        <topology evidence="1">Multi-pass membrane protein</topology>
    </subcellularLocation>
</comment>
<dbReference type="RefSeq" id="WP_011679414.1">
    <property type="nucleotide sequence ID" value="NZ_BCMP01000002.1"/>
</dbReference>
<dbReference type="Pfam" id="PF03600">
    <property type="entry name" value="CitMHS"/>
    <property type="match status" value="1"/>
</dbReference>
<protein>
    <submittedName>
        <fullName evidence="8">Carboxylate transporter</fullName>
    </submittedName>
</protein>
<dbReference type="InterPro" id="IPR051475">
    <property type="entry name" value="Diverse_Ion_Transporter"/>
</dbReference>
<feature type="transmembrane region" description="Helical" evidence="6">
    <location>
        <begin position="303"/>
        <end position="326"/>
    </location>
</feature>
<evidence type="ECO:0000313" key="8">
    <source>
        <dbReference type="EMBL" id="MQR25804.1"/>
    </source>
</evidence>
<feature type="transmembrane region" description="Helical" evidence="6">
    <location>
        <begin position="197"/>
        <end position="228"/>
    </location>
</feature>
<accession>A0A843YY58</accession>
<dbReference type="EMBL" id="WIPA01000001">
    <property type="protein sequence ID" value="MQR25804.1"/>
    <property type="molecule type" value="Genomic_DNA"/>
</dbReference>
<evidence type="ECO:0000256" key="1">
    <source>
        <dbReference type="ARBA" id="ARBA00004141"/>
    </source>
</evidence>
<gene>
    <name evidence="8" type="ORF">GFV13_00615</name>
</gene>
<comment type="caution">
    <text evidence="8">The sequence shown here is derived from an EMBL/GenBank/DDBJ whole genome shotgun (WGS) entry which is preliminary data.</text>
</comment>
<organism evidence="8 9">
    <name type="scientific">Leuconostoc mesenteroides</name>
    <dbReference type="NCBI Taxonomy" id="1245"/>
    <lineage>
        <taxon>Bacteria</taxon>
        <taxon>Bacillati</taxon>
        <taxon>Bacillota</taxon>
        <taxon>Bacilli</taxon>
        <taxon>Lactobacillales</taxon>
        <taxon>Lactobacillaceae</taxon>
        <taxon>Leuconostoc</taxon>
    </lineage>
</organism>
<evidence type="ECO:0000259" key="7">
    <source>
        <dbReference type="Pfam" id="PF03600"/>
    </source>
</evidence>
<feature type="transmembrane region" description="Helical" evidence="6">
    <location>
        <begin position="12"/>
        <end position="28"/>
    </location>
</feature>
<feature type="transmembrane region" description="Helical" evidence="6">
    <location>
        <begin position="75"/>
        <end position="104"/>
    </location>
</feature>
<keyword evidence="2" id="KW-0813">Transport</keyword>
<keyword evidence="4 6" id="KW-1133">Transmembrane helix</keyword>
<dbReference type="OrthoDB" id="3177666at2"/>
<sequence>MINTLKRILTDKTFFITLILSILSLCFGQVKSTDIDFKTIISLSSLLIIIAIYQDLGILKFIANYIVSKCHSTRLVFLVLLLCSFFGSMLFTNDVAILTLIPIFFNISKRIPFPKIFAISLLTIYANLGSSFTPFGNPQNIYIVSFYKLSVIDFLGMSIPFGLISLITLLFSVLFIKNKQIEKQSSNIISINRTKTVWLLLASIVVLLGILSVIPVIISLLISLLSGLTLSKKIFKRVDYAVILTFINFFIIVGAISRINFVSGLITNHTNNALSTFISAIVTSQLISNVPAAVLLSKFTNHVYALFLGVSVGGLGTIIASLANLLALRQYAGYSQNRSNFQFFKTFTLLNMIFLVLFIVVGIVLL</sequence>
<dbReference type="PANTHER" id="PTHR43568">
    <property type="entry name" value="P PROTEIN"/>
    <property type="match status" value="1"/>
</dbReference>
<evidence type="ECO:0000256" key="5">
    <source>
        <dbReference type="ARBA" id="ARBA00023136"/>
    </source>
</evidence>
<dbReference type="AlphaFoldDB" id="A0A843YY58"/>
<evidence type="ECO:0000256" key="2">
    <source>
        <dbReference type="ARBA" id="ARBA00022448"/>
    </source>
</evidence>
<feature type="transmembrane region" description="Helical" evidence="6">
    <location>
        <begin position="347"/>
        <end position="365"/>
    </location>
</feature>
<feature type="transmembrane region" description="Helical" evidence="6">
    <location>
        <begin position="273"/>
        <end position="297"/>
    </location>
</feature>
<dbReference type="PANTHER" id="PTHR43568:SF1">
    <property type="entry name" value="P PROTEIN"/>
    <property type="match status" value="1"/>
</dbReference>
<name>A0A843YY58_LEUME</name>
<dbReference type="GO" id="GO:0016020">
    <property type="term" value="C:membrane"/>
    <property type="evidence" value="ECO:0007669"/>
    <property type="project" value="UniProtKB-SubCell"/>
</dbReference>
<evidence type="ECO:0000256" key="3">
    <source>
        <dbReference type="ARBA" id="ARBA00022692"/>
    </source>
</evidence>
<dbReference type="GeneID" id="29577339"/>
<keyword evidence="5 6" id="KW-0472">Membrane</keyword>
<feature type="domain" description="Citrate transporter-like" evidence="7">
    <location>
        <begin position="16"/>
        <end position="298"/>
    </location>
</feature>
<reference evidence="8 9" key="1">
    <citation type="submission" date="2019-10" db="EMBL/GenBank/DDBJ databases">
        <title>WGS of Leuconostoc mesenteroides.</title>
        <authorList>
            <person name="Melo Bolivar J."/>
            <person name="Marino-Ramirez L."/>
            <person name="Villamil Diaz L.M."/>
        </authorList>
    </citation>
    <scope>NUCLEOTIDE SEQUENCE [LARGE SCALE GENOMIC DNA]</scope>
    <source>
        <strain evidence="8 9">M11</strain>
    </source>
</reference>
<feature type="transmembrane region" description="Helical" evidence="6">
    <location>
        <begin position="240"/>
        <end position="261"/>
    </location>
</feature>
<evidence type="ECO:0000256" key="6">
    <source>
        <dbReference type="SAM" id="Phobius"/>
    </source>
</evidence>
<proteinExistence type="predicted"/>
<dbReference type="OMA" id="EAGFFAW"/>